<gene>
    <name evidence="2" type="ORF">ABUL08_09510</name>
    <name evidence="1" type="ORF">VK199_09465</name>
</gene>
<name>A0AAU7MDC0_9ACTN</name>
<dbReference type="SUPFAM" id="SSF50969">
    <property type="entry name" value="YVTN repeat-like/Quinoprotein amine dehydrogenase"/>
    <property type="match status" value="1"/>
</dbReference>
<accession>A0AAU7MDC0</accession>
<evidence type="ECO:0008006" key="3">
    <source>
        <dbReference type="Google" id="ProtNLM"/>
    </source>
</evidence>
<sequence>MMISQPQLLADVASPSASAPGTVPPAPDTTRRVRWIGDGTAHVLDCAPLADGGALGTYATFPIAGWTRQSSGDVAPDGNSAVHVTPTEVACVLADGTVRWRIALDEPARSSYARADCAFSLDGRQLWLYLPDAMLGRGADRWWVLDPADGSLLAGTTLPTVGQGAAHAMHPDGRQVILDLGEGQDGLYLFRGGVEGDRLVVEEYPWHDQGCAALAPDGRSFMTLNHEEDEISFWSFPEGQRRLSVTLDAFGPPVVPVRTDDDPEVEELARFGYHGGYVDDARAMVLIDDTGDMEEYRHFLVDVATGRPLTQLRIAATETPTLLGDGSWLSIGAGGGVARWTVPPLDPTR</sequence>
<dbReference type="RefSeq" id="WP_350936561.1">
    <property type="nucleotide sequence ID" value="NZ_CP157762.1"/>
</dbReference>
<dbReference type="EMBL" id="CP157762">
    <property type="protein sequence ID" value="XBP95602.1"/>
    <property type="molecule type" value="Genomic_DNA"/>
</dbReference>
<evidence type="ECO:0000313" key="2">
    <source>
        <dbReference type="EMBL" id="XCH76305.1"/>
    </source>
</evidence>
<dbReference type="EMBL" id="CP159342">
    <property type="protein sequence ID" value="XCH76305.1"/>
    <property type="molecule type" value="Genomic_DNA"/>
</dbReference>
<proteinExistence type="predicted"/>
<organism evidence="1">
    <name type="scientific">Micromonospora sp. CCTCC AA 2012012</name>
    <dbReference type="NCBI Taxonomy" id="3111921"/>
    <lineage>
        <taxon>Bacteria</taxon>
        <taxon>Bacillati</taxon>
        <taxon>Actinomycetota</taxon>
        <taxon>Actinomycetes</taxon>
        <taxon>Micromonosporales</taxon>
        <taxon>Micromonosporaceae</taxon>
        <taxon>Micromonospora</taxon>
    </lineage>
</organism>
<dbReference type="InterPro" id="IPR011044">
    <property type="entry name" value="Quino_amine_DH_bsu"/>
</dbReference>
<reference evidence="1" key="1">
    <citation type="submission" date="2024-01" db="EMBL/GenBank/DDBJ databases">
        <title>The genome sequence of Micromonospora mangrovi CCTCC AA 2012012.</title>
        <authorList>
            <person name="Gao J."/>
        </authorList>
    </citation>
    <scope>NUCLEOTIDE SEQUENCE</scope>
    <source>
        <strain evidence="1">CCTCC AA 2012012</strain>
    </source>
</reference>
<protein>
    <recommendedName>
        <fullName evidence="3">WD40 repeat domain-containing protein</fullName>
    </recommendedName>
</protein>
<dbReference type="AlphaFoldDB" id="A0AAU7MDC0"/>
<evidence type="ECO:0000313" key="1">
    <source>
        <dbReference type="EMBL" id="XBP95602.1"/>
    </source>
</evidence>
<reference evidence="2" key="2">
    <citation type="submission" date="2024-06" db="EMBL/GenBank/DDBJ databases">
        <title>Micromonospora mangrovi CCTCC AA 2012012 genome sequences.</title>
        <authorList>
            <person name="Gao J."/>
        </authorList>
    </citation>
    <scope>NUCLEOTIDE SEQUENCE</scope>
    <source>
        <strain evidence="2">CCTCC AA 2012012</strain>
    </source>
</reference>